<proteinExistence type="predicted"/>
<dbReference type="Proteomes" id="UP000821845">
    <property type="component" value="Chromosome 11"/>
</dbReference>
<name>A0ACB7T4Y3_HYAAI</name>
<keyword evidence="2" id="KW-1185">Reference proteome</keyword>
<sequence length="212" mass="23789">MLPLPHGDIKIVYRLQAGLELAKWNTIAVMHAIGRASGLPQQHFNDKVREQLQRIENLIIASTADKEDARKLVSINRIQLGRTFYNVIGNIRTPDDVSRGIINSLIPGTSTADPMAGIRAPARYTVLHARMLGQSTAAVVFFEGPHVPYYVVFQSVDFRCKPYRKSVQYCRTCGNTGHHQDICPRHIPDFCYKCGNAGQTQDHECKPTCRIC</sequence>
<gene>
    <name evidence="1" type="ORF">HPB50_000069</name>
</gene>
<protein>
    <submittedName>
        <fullName evidence="1">Uncharacterized protein</fullName>
    </submittedName>
</protein>
<comment type="caution">
    <text evidence="1">The sequence shown here is derived from an EMBL/GenBank/DDBJ whole genome shotgun (WGS) entry which is preliminary data.</text>
</comment>
<reference evidence="1" key="1">
    <citation type="submission" date="2020-05" db="EMBL/GenBank/DDBJ databases">
        <title>Large-scale comparative analyses of tick genomes elucidate their genetic diversity and vector capacities.</title>
        <authorList>
            <person name="Jia N."/>
            <person name="Wang J."/>
            <person name="Shi W."/>
            <person name="Du L."/>
            <person name="Sun Y."/>
            <person name="Zhan W."/>
            <person name="Jiang J."/>
            <person name="Wang Q."/>
            <person name="Zhang B."/>
            <person name="Ji P."/>
            <person name="Sakyi L.B."/>
            <person name="Cui X."/>
            <person name="Yuan T."/>
            <person name="Jiang B."/>
            <person name="Yang W."/>
            <person name="Lam T.T.-Y."/>
            <person name="Chang Q."/>
            <person name="Ding S."/>
            <person name="Wang X."/>
            <person name="Zhu J."/>
            <person name="Ruan X."/>
            <person name="Zhao L."/>
            <person name="Wei J."/>
            <person name="Que T."/>
            <person name="Du C."/>
            <person name="Cheng J."/>
            <person name="Dai P."/>
            <person name="Han X."/>
            <person name="Huang E."/>
            <person name="Gao Y."/>
            <person name="Liu J."/>
            <person name="Shao H."/>
            <person name="Ye R."/>
            <person name="Li L."/>
            <person name="Wei W."/>
            <person name="Wang X."/>
            <person name="Wang C."/>
            <person name="Yang T."/>
            <person name="Huo Q."/>
            <person name="Li W."/>
            <person name="Guo W."/>
            <person name="Chen H."/>
            <person name="Zhou L."/>
            <person name="Ni X."/>
            <person name="Tian J."/>
            <person name="Zhou Y."/>
            <person name="Sheng Y."/>
            <person name="Liu T."/>
            <person name="Pan Y."/>
            <person name="Xia L."/>
            <person name="Li J."/>
            <person name="Zhao F."/>
            <person name="Cao W."/>
        </authorList>
    </citation>
    <scope>NUCLEOTIDE SEQUENCE</scope>
    <source>
        <strain evidence="1">Hyas-2018</strain>
    </source>
</reference>
<evidence type="ECO:0000313" key="1">
    <source>
        <dbReference type="EMBL" id="KAH6940462.1"/>
    </source>
</evidence>
<organism evidence="1 2">
    <name type="scientific">Hyalomma asiaticum</name>
    <name type="common">Tick</name>
    <dbReference type="NCBI Taxonomy" id="266040"/>
    <lineage>
        <taxon>Eukaryota</taxon>
        <taxon>Metazoa</taxon>
        <taxon>Ecdysozoa</taxon>
        <taxon>Arthropoda</taxon>
        <taxon>Chelicerata</taxon>
        <taxon>Arachnida</taxon>
        <taxon>Acari</taxon>
        <taxon>Parasitiformes</taxon>
        <taxon>Ixodida</taxon>
        <taxon>Ixodoidea</taxon>
        <taxon>Ixodidae</taxon>
        <taxon>Hyalomminae</taxon>
        <taxon>Hyalomma</taxon>
    </lineage>
</organism>
<dbReference type="EMBL" id="CM023491">
    <property type="protein sequence ID" value="KAH6940462.1"/>
    <property type="molecule type" value="Genomic_DNA"/>
</dbReference>
<evidence type="ECO:0000313" key="2">
    <source>
        <dbReference type="Proteomes" id="UP000821845"/>
    </source>
</evidence>
<accession>A0ACB7T4Y3</accession>